<proteinExistence type="predicted"/>
<dbReference type="EMBL" id="CP048209">
    <property type="protein sequence ID" value="QHT61568.1"/>
    <property type="molecule type" value="Genomic_DNA"/>
</dbReference>
<keyword evidence="6" id="KW-1185">Reference proteome</keyword>
<dbReference type="InterPro" id="IPR003593">
    <property type="entry name" value="AAA+_ATPase"/>
</dbReference>
<keyword evidence="1" id="KW-0813">Transport</keyword>
<dbReference type="InterPro" id="IPR017871">
    <property type="entry name" value="ABC_transporter-like_CS"/>
</dbReference>
<name>A0A6C0FWV2_9BACL</name>
<dbReference type="SUPFAM" id="SSF52540">
    <property type="entry name" value="P-loop containing nucleoside triphosphate hydrolases"/>
    <property type="match status" value="1"/>
</dbReference>
<dbReference type="Gene3D" id="3.40.50.300">
    <property type="entry name" value="P-loop containing nucleotide triphosphate hydrolases"/>
    <property type="match status" value="1"/>
</dbReference>
<organism evidence="5 6">
    <name type="scientific">Paenibacillus lycopersici</name>
    <dbReference type="NCBI Taxonomy" id="2704462"/>
    <lineage>
        <taxon>Bacteria</taxon>
        <taxon>Bacillati</taxon>
        <taxon>Bacillota</taxon>
        <taxon>Bacilli</taxon>
        <taxon>Bacillales</taxon>
        <taxon>Paenibacillaceae</taxon>
        <taxon>Paenibacillus</taxon>
    </lineage>
</organism>
<keyword evidence="3 5" id="KW-0067">ATP-binding</keyword>
<evidence type="ECO:0000256" key="3">
    <source>
        <dbReference type="ARBA" id="ARBA00022840"/>
    </source>
</evidence>
<keyword evidence="2" id="KW-0547">Nucleotide-binding</keyword>
<evidence type="ECO:0000313" key="5">
    <source>
        <dbReference type="EMBL" id="QHT61568.1"/>
    </source>
</evidence>
<dbReference type="GO" id="GO:0005524">
    <property type="term" value="F:ATP binding"/>
    <property type="evidence" value="ECO:0007669"/>
    <property type="project" value="UniProtKB-KW"/>
</dbReference>
<dbReference type="RefSeq" id="WP_162358007.1">
    <property type="nucleotide sequence ID" value="NZ_CP048209.1"/>
</dbReference>
<evidence type="ECO:0000256" key="2">
    <source>
        <dbReference type="ARBA" id="ARBA00022741"/>
    </source>
</evidence>
<sequence length="243" mass="26118">MGILAFKALSKTLAGGRTLFANIAASIDTPSSIALIAPSGHGKSTLLRLLALLDEPSGGEVLLEDRSSAGWEPQAWRCKAAYVAQQAVMLPGSVEWNLRAFSRLHGTAFDEAGAKALMAAAGLSATGWSEDADTLSGGEKQRVSLVRSLLARPEILLLDEVTASLDRHSKDAVEKMLLALQAKSGTSLVWVTHDLEQARRVSTRIWFLADGSLWDGESEAFFRQPPTEAAAQFLKQRTMEAVD</sequence>
<feature type="domain" description="ABC transporter" evidence="4">
    <location>
        <begin position="4"/>
        <end position="234"/>
    </location>
</feature>
<reference evidence="5 6" key="1">
    <citation type="submission" date="2020-01" db="EMBL/GenBank/DDBJ databases">
        <title>Paenibacillus sp. nov., isolated from tomato rhizosphere.</title>
        <authorList>
            <person name="Weon H.-Y."/>
            <person name="Lee S.A."/>
        </authorList>
    </citation>
    <scope>NUCLEOTIDE SEQUENCE [LARGE SCALE GENOMIC DNA]</scope>
    <source>
        <strain evidence="5 6">12200R-189</strain>
    </source>
</reference>
<dbReference type="InterPro" id="IPR027417">
    <property type="entry name" value="P-loop_NTPase"/>
</dbReference>
<dbReference type="Proteomes" id="UP000476064">
    <property type="component" value="Chromosome"/>
</dbReference>
<dbReference type="PROSITE" id="PS50893">
    <property type="entry name" value="ABC_TRANSPORTER_2"/>
    <property type="match status" value="1"/>
</dbReference>
<evidence type="ECO:0000313" key="6">
    <source>
        <dbReference type="Proteomes" id="UP000476064"/>
    </source>
</evidence>
<dbReference type="PANTHER" id="PTHR43423:SF1">
    <property type="entry name" value="ABC TRANSPORTER I FAMILY MEMBER 17"/>
    <property type="match status" value="1"/>
</dbReference>
<dbReference type="PROSITE" id="PS00211">
    <property type="entry name" value="ABC_TRANSPORTER_1"/>
    <property type="match status" value="1"/>
</dbReference>
<evidence type="ECO:0000259" key="4">
    <source>
        <dbReference type="PROSITE" id="PS50893"/>
    </source>
</evidence>
<protein>
    <submittedName>
        <fullName evidence="5">ATP-binding cassette domain-containing protein</fullName>
    </submittedName>
</protein>
<dbReference type="SMART" id="SM00382">
    <property type="entry name" value="AAA"/>
    <property type="match status" value="1"/>
</dbReference>
<dbReference type="GO" id="GO:0016887">
    <property type="term" value="F:ATP hydrolysis activity"/>
    <property type="evidence" value="ECO:0007669"/>
    <property type="project" value="InterPro"/>
</dbReference>
<dbReference type="KEGG" id="plyc:GXP70_17405"/>
<gene>
    <name evidence="5" type="ORF">GXP70_17405</name>
</gene>
<dbReference type="InterPro" id="IPR003439">
    <property type="entry name" value="ABC_transporter-like_ATP-bd"/>
</dbReference>
<dbReference type="Pfam" id="PF00005">
    <property type="entry name" value="ABC_tran"/>
    <property type="match status" value="1"/>
</dbReference>
<accession>A0A6C0FWV2</accession>
<evidence type="ECO:0000256" key="1">
    <source>
        <dbReference type="ARBA" id="ARBA00022448"/>
    </source>
</evidence>
<dbReference type="PANTHER" id="PTHR43423">
    <property type="entry name" value="ABC TRANSPORTER I FAMILY MEMBER 17"/>
    <property type="match status" value="1"/>
</dbReference>
<dbReference type="AlphaFoldDB" id="A0A6C0FWV2"/>